<dbReference type="PANTHER" id="PTHR43260:SF1">
    <property type="entry name" value="KSDD-LIKE STEROID DEHYDROGENASE RV0785"/>
    <property type="match status" value="1"/>
</dbReference>
<dbReference type="InterPro" id="IPR036188">
    <property type="entry name" value="FAD/NAD-bd_sf"/>
</dbReference>
<dbReference type="InterPro" id="IPR003953">
    <property type="entry name" value="FAD-dep_OxRdtase_2_FAD-bd"/>
</dbReference>
<dbReference type="EMBL" id="UOES01000544">
    <property type="protein sequence ID" value="VAW29295.1"/>
    <property type="molecule type" value="Genomic_DNA"/>
</dbReference>
<dbReference type="AlphaFoldDB" id="A0A3B0UE66"/>
<dbReference type="SUPFAM" id="SSF51905">
    <property type="entry name" value="FAD/NAD(P)-binding domain"/>
    <property type="match status" value="1"/>
</dbReference>
<name>A0A3B0UE66_9ZZZZ</name>
<organism evidence="4">
    <name type="scientific">hydrothermal vent metagenome</name>
    <dbReference type="NCBI Taxonomy" id="652676"/>
    <lineage>
        <taxon>unclassified sequences</taxon>
        <taxon>metagenomes</taxon>
        <taxon>ecological metagenomes</taxon>
    </lineage>
</organism>
<accession>A0A3B0UE66</accession>
<dbReference type="PANTHER" id="PTHR43260">
    <property type="entry name" value="3-KETOSTEROID-DELTA-1-DEHYDROGENASE"/>
    <property type="match status" value="1"/>
</dbReference>
<protein>
    <recommendedName>
        <fullName evidence="3">FAD-dependent oxidoreductase 2 FAD-binding domain-containing protein</fullName>
    </recommendedName>
</protein>
<evidence type="ECO:0000256" key="2">
    <source>
        <dbReference type="ARBA" id="ARBA00023002"/>
    </source>
</evidence>
<reference evidence="4" key="1">
    <citation type="submission" date="2018-06" db="EMBL/GenBank/DDBJ databases">
        <authorList>
            <person name="Zhirakovskaya E."/>
        </authorList>
    </citation>
    <scope>NUCLEOTIDE SEQUENCE</scope>
</reference>
<evidence type="ECO:0000256" key="1">
    <source>
        <dbReference type="ARBA" id="ARBA00022630"/>
    </source>
</evidence>
<keyword evidence="1" id="KW-0285">Flavoprotein</keyword>
<dbReference type="Gene3D" id="3.50.50.60">
    <property type="entry name" value="FAD/NAD(P)-binding domain"/>
    <property type="match status" value="1"/>
</dbReference>
<feature type="domain" description="FAD-dependent oxidoreductase 2 FAD-binding" evidence="3">
    <location>
        <begin position="11"/>
        <end position="87"/>
    </location>
</feature>
<keyword evidence="2" id="KW-0560">Oxidoreductase</keyword>
<dbReference type="Pfam" id="PF00890">
    <property type="entry name" value="FAD_binding_2"/>
    <property type="match status" value="1"/>
</dbReference>
<gene>
    <name evidence="4" type="ORF">MNBD_BACTEROID06-595</name>
</gene>
<evidence type="ECO:0000313" key="4">
    <source>
        <dbReference type="EMBL" id="VAW29295.1"/>
    </source>
</evidence>
<evidence type="ECO:0000259" key="3">
    <source>
        <dbReference type="Pfam" id="PF00890"/>
    </source>
</evidence>
<proteinExistence type="predicted"/>
<dbReference type="GO" id="GO:0016627">
    <property type="term" value="F:oxidoreductase activity, acting on the CH-CH group of donors"/>
    <property type="evidence" value="ECO:0007669"/>
    <property type="project" value="InterPro"/>
</dbReference>
<feature type="non-terminal residue" evidence="4">
    <location>
        <position position="99"/>
    </location>
</feature>
<dbReference type="InterPro" id="IPR014614">
    <property type="entry name" value="KsdD_DH"/>
</dbReference>
<sequence length="99" mass="11125">MFMCKEYQSEVVIVGGGIAGITTAIELLNFNKKVLIIDRDTQENFGGLAKESFGGMFFVDTTHQRRSGIKDSPEQAFKDWCSVANFEETDVLPKQWAKN</sequence>